<dbReference type="OrthoDB" id="244158at2759"/>
<dbReference type="GO" id="GO:0005643">
    <property type="term" value="C:nuclear pore"/>
    <property type="evidence" value="ECO:0007669"/>
    <property type="project" value="TreeGrafter"/>
</dbReference>
<dbReference type="InterPro" id="IPR044189">
    <property type="entry name" value="XPO4/7-like"/>
</dbReference>
<sequence>MSTFPNKKLRSLTPENARFLEVVKMNSELLQNMMSTLLNNVMAEDCRNQWSMSRPLLVLILLYEDYFRSLKENILRAQPIDKQQIMAQWFDDLMSGIERNVSSKNKEKFTHNLSSFRRDVVNLPKTSNYSTGSSFIDEFS</sequence>
<keyword evidence="7" id="KW-0539">Nucleus</keyword>
<dbReference type="Proteomes" id="UP000037069">
    <property type="component" value="Unassembled WGS sequence"/>
</dbReference>
<dbReference type="GO" id="GO:0006611">
    <property type="term" value="P:protein export from nucleus"/>
    <property type="evidence" value="ECO:0007669"/>
    <property type="project" value="TreeGrafter"/>
</dbReference>
<organism evidence="8 9">
    <name type="scientific">Lucilia cuprina</name>
    <name type="common">Green bottle fly</name>
    <name type="synonym">Australian sheep blowfly</name>
    <dbReference type="NCBI Taxonomy" id="7375"/>
    <lineage>
        <taxon>Eukaryota</taxon>
        <taxon>Metazoa</taxon>
        <taxon>Ecdysozoa</taxon>
        <taxon>Arthropoda</taxon>
        <taxon>Hexapoda</taxon>
        <taxon>Insecta</taxon>
        <taxon>Pterygota</taxon>
        <taxon>Neoptera</taxon>
        <taxon>Endopterygota</taxon>
        <taxon>Diptera</taxon>
        <taxon>Brachycera</taxon>
        <taxon>Muscomorpha</taxon>
        <taxon>Oestroidea</taxon>
        <taxon>Calliphoridae</taxon>
        <taxon>Luciliinae</taxon>
        <taxon>Lucilia</taxon>
    </lineage>
</organism>
<evidence type="ECO:0000256" key="7">
    <source>
        <dbReference type="ARBA" id="ARBA00023242"/>
    </source>
</evidence>
<dbReference type="OMA" id="QQTLNAC"/>
<comment type="caution">
    <text evidence="8">The sequence shown here is derived from an EMBL/GenBank/DDBJ whole genome shotgun (WGS) entry which is preliminary data.</text>
</comment>
<dbReference type="PANTHER" id="PTHR12596:SF2">
    <property type="entry name" value="EXPORTIN-7 ISOFORM X1"/>
    <property type="match status" value="1"/>
</dbReference>
<evidence type="ECO:0000313" key="9">
    <source>
        <dbReference type="Proteomes" id="UP000037069"/>
    </source>
</evidence>
<comment type="subcellular location">
    <subcellularLocation>
        <location evidence="2">Cytoplasm</location>
    </subcellularLocation>
    <subcellularLocation>
        <location evidence="1">Nucleus</location>
    </subcellularLocation>
</comment>
<keyword evidence="6" id="KW-0653">Protein transport</keyword>
<keyword evidence="5" id="KW-0963">Cytoplasm</keyword>
<evidence type="ECO:0000256" key="3">
    <source>
        <dbReference type="ARBA" id="ARBA00009466"/>
    </source>
</evidence>
<dbReference type="EMBL" id="JRES01000911">
    <property type="protein sequence ID" value="KNC27309.1"/>
    <property type="molecule type" value="Genomic_DNA"/>
</dbReference>
<evidence type="ECO:0000256" key="1">
    <source>
        <dbReference type="ARBA" id="ARBA00004123"/>
    </source>
</evidence>
<evidence type="ECO:0000256" key="6">
    <source>
        <dbReference type="ARBA" id="ARBA00022927"/>
    </source>
</evidence>
<name>A0A0L0C7A1_LUCCU</name>
<comment type="similarity">
    <text evidence="3">Belongs to the exportin family.</text>
</comment>
<keyword evidence="9" id="KW-1185">Reference proteome</keyword>
<dbReference type="AlphaFoldDB" id="A0A0L0C7A1"/>
<dbReference type="STRING" id="7375.A0A0L0C7A1"/>
<dbReference type="GO" id="GO:0005737">
    <property type="term" value="C:cytoplasm"/>
    <property type="evidence" value="ECO:0007669"/>
    <property type="project" value="UniProtKB-SubCell"/>
</dbReference>
<dbReference type="PANTHER" id="PTHR12596">
    <property type="entry name" value="EXPORTIN 4,7-RELATED"/>
    <property type="match status" value="1"/>
</dbReference>
<evidence type="ECO:0000256" key="5">
    <source>
        <dbReference type="ARBA" id="ARBA00022490"/>
    </source>
</evidence>
<dbReference type="GO" id="GO:0005049">
    <property type="term" value="F:nuclear export signal receptor activity"/>
    <property type="evidence" value="ECO:0007669"/>
    <property type="project" value="InterPro"/>
</dbReference>
<accession>A0A0L0C7A1</accession>
<evidence type="ECO:0000313" key="8">
    <source>
        <dbReference type="EMBL" id="KNC27309.1"/>
    </source>
</evidence>
<gene>
    <name evidence="8" type="ORF">FF38_08955</name>
</gene>
<keyword evidence="4" id="KW-0813">Transport</keyword>
<reference evidence="8 9" key="1">
    <citation type="journal article" date="2015" name="Nat. Commun.">
        <title>Lucilia cuprina genome unlocks parasitic fly biology to underpin future interventions.</title>
        <authorList>
            <person name="Anstead C.A."/>
            <person name="Korhonen P.K."/>
            <person name="Young N.D."/>
            <person name="Hall R.S."/>
            <person name="Jex A.R."/>
            <person name="Murali S.C."/>
            <person name="Hughes D.S."/>
            <person name="Lee S.F."/>
            <person name="Perry T."/>
            <person name="Stroehlein A.J."/>
            <person name="Ansell B.R."/>
            <person name="Breugelmans B."/>
            <person name="Hofmann A."/>
            <person name="Qu J."/>
            <person name="Dugan S."/>
            <person name="Lee S.L."/>
            <person name="Chao H."/>
            <person name="Dinh H."/>
            <person name="Han Y."/>
            <person name="Doddapaneni H.V."/>
            <person name="Worley K.C."/>
            <person name="Muzny D.M."/>
            <person name="Ioannidis P."/>
            <person name="Waterhouse R.M."/>
            <person name="Zdobnov E.M."/>
            <person name="James P.J."/>
            <person name="Bagnall N.H."/>
            <person name="Kotze A.C."/>
            <person name="Gibbs R.A."/>
            <person name="Richards S."/>
            <person name="Batterham P."/>
            <person name="Gasser R.B."/>
        </authorList>
    </citation>
    <scope>NUCLEOTIDE SEQUENCE [LARGE SCALE GENOMIC DNA]</scope>
    <source>
        <strain evidence="8 9">LS</strain>
        <tissue evidence="8">Full body</tissue>
    </source>
</reference>
<proteinExistence type="inferred from homology"/>
<protein>
    <submittedName>
        <fullName evidence="8">Ran-binding protein 16</fullName>
    </submittedName>
</protein>
<evidence type="ECO:0000256" key="4">
    <source>
        <dbReference type="ARBA" id="ARBA00022448"/>
    </source>
</evidence>
<evidence type="ECO:0000256" key="2">
    <source>
        <dbReference type="ARBA" id="ARBA00004496"/>
    </source>
</evidence>